<evidence type="ECO:0000256" key="6">
    <source>
        <dbReference type="ARBA" id="ARBA00022832"/>
    </source>
</evidence>
<organism evidence="17 18">
    <name type="scientific">Kouleothrix aurantiaca</name>
    <dbReference type="NCBI Taxonomy" id="186479"/>
    <lineage>
        <taxon>Bacteria</taxon>
        <taxon>Bacillati</taxon>
        <taxon>Chloroflexota</taxon>
        <taxon>Chloroflexia</taxon>
        <taxon>Chloroflexales</taxon>
        <taxon>Roseiflexineae</taxon>
        <taxon>Roseiflexaceae</taxon>
        <taxon>Kouleothrix</taxon>
    </lineage>
</organism>
<dbReference type="AlphaFoldDB" id="A0A0P9DL19"/>
<comment type="domain">
    <text evidence="14">The last Arg residue of the ACP-binding site is essential for the weak association between ACP/AcpP and FabH.</text>
</comment>
<proteinExistence type="inferred from homology"/>
<evidence type="ECO:0000256" key="9">
    <source>
        <dbReference type="ARBA" id="ARBA00023315"/>
    </source>
</evidence>
<evidence type="ECO:0000256" key="13">
    <source>
        <dbReference type="ARBA" id="ARBA00052985"/>
    </source>
</evidence>
<comment type="pathway">
    <text evidence="1 14">Lipid metabolism; fatty acid biosynthesis.</text>
</comment>
<feature type="domain" description="Beta-ketoacyl-[acyl-carrier-protein] synthase III N-terminal" evidence="16">
    <location>
        <begin position="111"/>
        <end position="188"/>
    </location>
</feature>
<keyword evidence="8 14" id="KW-0275">Fatty acid biosynthesis</keyword>
<evidence type="ECO:0000256" key="12">
    <source>
        <dbReference type="ARBA" id="ARBA00052467"/>
    </source>
</evidence>
<comment type="catalytic activity">
    <reaction evidence="10">
        <text>malonyl-[ACP] + acetyl-CoA + H(+) = 3-oxobutanoyl-[ACP] + CO2 + CoA</text>
        <dbReference type="Rhea" id="RHEA:12080"/>
        <dbReference type="Rhea" id="RHEA-COMP:9623"/>
        <dbReference type="Rhea" id="RHEA-COMP:9625"/>
        <dbReference type="ChEBI" id="CHEBI:15378"/>
        <dbReference type="ChEBI" id="CHEBI:16526"/>
        <dbReference type="ChEBI" id="CHEBI:57287"/>
        <dbReference type="ChEBI" id="CHEBI:57288"/>
        <dbReference type="ChEBI" id="CHEBI:78449"/>
        <dbReference type="ChEBI" id="CHEBI:78450"/>
        <dbReference type="EC" id="2.3.1.180"/>
    </reaction>
    <physiologicalReaction direction="left-to-right" evidence="10">
        <dbReference type="Rhea" id="RHEA:12081"/>
    </physiologicalReaction>
</comment>
<protein>
    <recommendedName>
        <fullName evidence="14">Beta-ketoacyl-[acyl-carrier-protein] synthase III</fullName>
        <shortName evidence="14">Beta-ketoacyl-ACP synthase III</shortName>
        <shortName evidence="14">KAS III</shortName>
        <ecNumber evidence="14">2.3.1.180</ecNumber>
    </recommendedName>
    <alternativeName>
        <fullName evidence="14">3-oxoacyl-[acyl-carrier-protein] synthase 3</fullName>
    </alternativeName>
    <alternativeName>
        <fullName evidence="14">3-oxoacyl-[acyl-carrier-protein] synthase III</fullName>
    </alternativeName>
</protein>
<dbReference type="HAMAP" id="MF_01815">
    <property type="entry name" value="FabH"/>
    <property type="match status" value="1"/>
</dbReference>
<comment type="function">
    <text evidence="14">Catalyzes the condensation reaction of fatty acid synthesis by the addition to an acyl acceptor of two carbons from malonyl-ACP. Catalyzes the first condensation reaction which initiates fatty acid synthesis and may therefore play a role in governing the total rate of fatty acid production. Possesses both acetoacetyl-ACP synthase and acetyl transacylase activities. Its substrate specificity determines the biosynthesis of branched-chain and/or straight-chain of fatty acids.</text>
</comment>
<dbReference type="GO" id="GO:0005737">
    <property type="term" value="C:cytoplasm"/>
    <property type="evidence" value="ECO:0007669"/>
    <property type="project" value="UniProtKB-SubCell"/>
</dbReference>
<comment type="subunit">
    <text evidence="14">Homodimer.</text>
</comment>
<dbReference type="InterPro" id="IPR016039">
    <property type="entry name" value="Thiolase-like"/>
</dbReference>
<dbReference type="InterPro" id="IPR013751">
    <property type="entry name" value="ACP_syn_III_N"/>
</dbReference>
<comment type="catalytic activity">
    <reaction evidence="11">
        <text>(2S)-2-methylbutanoyl-CoA + malonyl-[ACP] + H(+) = (4S)-4-methyl-3-oxohexanoyl-[ACP] + CO2 + CoA</text>
        <dbReference type="Rhea" id="RHEA:42276"/>
        <dbReference type="Rhea" id="RHEA-COMP:9623"/>
        <dbReference type="Rhea" id="RHEA-COMP:17148"/>
        <dbReference type="ChEBI" id="CHEBI:15378"/>
        <dbReference type="ChEBI" id="CHEBI:16526"/>
        <dbReference type="ChEBI" id="CHEBI:57287"/>
        <dbReference type="ChEBI" id="CHEBI:78449"/>
        <dbReference type="ChEBI" id="CHEBI:88166"/>
        <dbReference type="ChEBI" id="CHEBI:167462"/>
        <dbReference type="EC" id="2.3.1.300"/>
    </reaction>
    <physiologicalReaction direction="left-to-right" evidence="11">
        <dbReference type="Rhea" id="RHEA:42277"/>
    </physiologicalReaction>
</comment>
<keyword evidence="4 14" id="KW-0444">Lipid biosynthesis</keyword>
<gene>
    <name evidence="14" type="primary">fabH</name>
    <name evidence="17" type="ORF">SE17_05145</name>
</gene>
<keyword evidence="3 14" id="KW-0963">Cytoplasm</keyword>
<evidence type="ECO:0000259" key="16">
    <source>
        <dbReference type="Pfam" id="PF08545"/>
    </source>
</evidence>
<evidence type="ECO:0000256" key="14">
    <source>
        <dbReference type="HAMAP-Rule" id="MF_01815"/>
    </source>
</evidence>
<dbReference type="Gene3D" id="3.40.47.10">
    <property type="match status" value="1"/>
</dbReference>
<dbReference type="Proteomes" id="UP000050509">
    <property type="component" value="Unassembled WGS sequence"/>
</dbReference>
<feature type="region of interest" description="ACP-binding" evidence="14">
    <location>
        <begin position="257"/>
        <end position="261"/>
    </location>
</feature>
<comment type="catalytic activity">
    <reaction evidence="13">
        <text>3-methylbutanoyl-CoA + malonyl-[ACP] + H(+) = 5-methyl-3-oxohexanoyl-[ACP] + CO2 + CoA</text>
        <dbReference type="Rhea" id="RHEA:42272"/>
        <dbReference type="Rhea" id="RHEA-COMP:9623"/>
        <dbReference type="Rhea" id="RHEA-COMP:9941"/>
        <dbReference type="ChEBI" id="CHEBI:15378"/>
        <dbReference type="ChEBI" id="CHEBI:16526"/>
        <dbReference type="ChEBI" id="CHEBI:57287"/>
        <dbReference type="ChEBI" id="CHEBI:57345"/>
        <dbReference type="ChEBI" id="CHEBI:78449"/>
        <dbReference type="ChEBI" id="CHEBI:78822"/>
        <dbReference type="EC" id="2.3.1.300"/>
    </reaction>
    <physiologicalReaction direction="left-to-right" evidence="13">
        <dbReference type="Rhea" id="RHEA:42273"/>
    </physiologicalReaction>
</comment>
<dbReference type="InterPro" id="IPR013747">
    <property type="entry name" value="ACP_syn_III_C"/>
</dbReference>
<keyword evidence="7 14" id="KW-0443">Lipid metabolism</keyword>
<sequence length="332" mass="34991">MSMSRYAAITGWGMAVPERVLTNADLERMVSTSDEWIATRTGIRERRVVSEGESTSTLATEAGRRALASAGLDASSIDLVILATCTPDRPFPATACTVQANLGIPHAAACDLAAACSGFVYGLSVATSMVRSGAARNVLFISGDVFTHYINWNDRNTCVLFGDGAGAVVLKPSDEPYGQLSSVLGASGKDEDLMAVDAGGTRMPATAERLGQGRQYVYMNGREVFKLAVRGMGDSSVQALAEAGVAKEDLALVVPHQANLRIIEATAKRLDVPMDRVFVNLDRYGNTSAGTIPIALAEAAAQGRLKPGDYVLLTAFGGGLTWASSVVRWGRP</sequence>
<dbReference type="FunFam" id="3.40.47.10:FF:000004">
    <property type="entry name" value="3-oxoacyl-[acyl-carrier-protein] synthase 3"/>
    <property type="match status" value="1"/>
</dbReference>
<evidence type="ECO:0000313" key="18">
    <source>
        <dbReference type="Proteomes" id="UP000050509"/>
    </source>
</evidence>
<dbReference type="CDD" id="cd00830">
    <property type="entry name" value="KAS_III"/>
    <property type="match status" value="1"/>
</dbReference>
<dbReference type="NCBIfam" id="NF006829">
    <property type="entry name" value="PRK09352.1"/>
    <property type="match status" value="1"/>
</dbReference>
<dbReference type="PANTHER" id="PTHR34069:SF2">
    <property type="entry name" value="BETA-KETOACYL-[ACYL-CARRIER-PROTEIN] SYNTHASE III"/>
    <property type="match status" value="1"/>
</dbReference>
<comment type="catalytic activity">
    <reaction evidence="12">
        <text>2-methylpropanoyl-CoA + malonyl-[ACP] + H(+) = 4-methyl-3-oxopentanoyl-[ACP] + CO2 + CoA</text>
        <dbReference type="Rhea" id="RHEA:42268"/>
        <dbReference type="Rhea" id="RHEA-COMP:9623"/>
        <dbReference type="Rhea" id="RHEA-COMP:9940"/>
        <dbReference type="ChEBI" id="CHEBI:15378"/>
        <dbReference type="ChEBI" id="CHEBI:16526"/>
        <dbReference type="ChEBI" id="CHEBI:57287"/>
        <dbReference type="ChEBI" id="CHEBI:57338"/>
        <dbReference type="ChEBI" id="CHEBI:78449"/>
        <dbReference type="ChEBI" id="CHEBI:78820"/>
        <dbReference type="EC" id="2.3.1.300"/>
    </reaction>
    <physiologicalReaction direction="left-to-right" evidence="12">
        <dbReference type="Rhea" id="RHEA:42269"/>
    </physiologicalReaction>
</comment>
<evidence type="ECO:0000256" key="4">
    <source>
        <dbReference type="ARBA" id="ARBA00022516"/>
    </source>
</evidence>
<feature type="active site" evidence="14">
    <location>
        <position position="116"/>
    </location>
</feature>
<dbReference type="GO" id="GO:0044550">
    <property type="term" value="P:secondary metabolite biosynthetic process"/>
    <property type="evidence" value="ECO:0007669"/>
    <property type="project" value="TreeGrafter"/>
</dbReference>
<evidence type="ECO:0000256" key="3">
    <source>
        <dbReference type="ARBA" id="ARBA00022490"/>
    </source>
</evidence>
<feature type="active site" evidence="14">
    <location>
        <position position="286"/>
    </location>
</feature>
<dbReference type="EMBL" id="LJCR01000093">
    <property type="protein sequence ID" value="KPV54214.1"/>
    <property type="molecule type" value="Genomic_DNA"/>
</dbReference>
<dbReference type="NCBIfam" id="TIGR00747">
    <property type="entry name" value="fabH"/>
    <property type="match status" value="1"/>
</dbReference>
<keyword evidence="6 14" id="KW-0276">Fatty acid metabolism</keyword>
<keyword evidence="5 14" id="KW-0808">Transferase</keyword>
<evidence type="ECO:0000256" key="7">
    <source>
        <dbReference type="ARBA" id="ARBA00023098"/>
    </source>
</evidence>
<evidence type="ECO:0000256" key="8">
    <source>
        <dbReference type="ARBA" id="ARBA00023160"/>
    </source>
</evidence>
<feature type="active site" evidence="14">
    <location>
        <position position="256"/>
    </location>
</feature>
<dbReference type="Pfam" id="PF08541">
    <property type="entry name" value="ACP_syn_III_C"/>
    <property type="match status" value="1"/>
</dbReference>
<dbReference type="GO" id="GO:0006633">
    <property type="term" value="P:fatty acid biosynthetic process"/>
    <property type="evidence" value="ECO:0007669"/>
    <property type="project" value="UniProtKB-UniRule"/>
</dbReference>
<dbReference type="Pfam" id="PF08545">
    <property type="entry name" value="ACP_syn_III"/>
    <property type="match status" value="1"/>
</dbReference>
<reference evidence="17 18" key="1">
    <citation type="submission" date="2015-09" db="EMBL/GenBank/DDBJ databases">
        <title>Draft genome sequence of Kouleothrix aurantiaca JCM 19913.</title>
        <authorList>
            <person name="Hemp J."/>
        </authorList>
    </citation>
    <scope>NUCLEOTIDE SEQUENCE [LARGE SCALE GENOMIC DNA]</scope>
    <source>
        <strain evidence="17 18">COM-B</strain>
    </source>
</reference>
<dbReference type="UniPathway" id="UPA00094"/>
<evidence type="ECO:0000313" key="17">
    <source>
        <dbReference type="EMBL" id="KPV54214.1"/>
    </source>
</evidence>
<dbReference type="SUPFAM" id="SSF53901">
    <property type="entry name" value="Thiolase-like"/>
    <property type="match status" value="1"/>
</dbReference>
<dbReference type="GO" id="GO:0004315">
    <property type="term" value="F:3-oxoacyl-[acyl-carrier-protein] synthase activity"/>
    <property type="evidence" value="ECO:0007669"/>
    <property type="project" value="InterPro"/>
</dbReference>
<comment type="subcellular location">
    <subcellularLocation>
        <location evidence="14">Cytoplasm</location>
    </subcellularLocation>
</comment>
<dbReference type="EC" id="2.3.1.180" evidence="14"/>
<keyword evidence="14" id="KW-0511">Multifunctional enzyme</keyword>
<dbReference type="GO" id="GO:0033818">
    <property type="term" value="F:beta-ketoacyl-acyl-carrier-protein synthase III activity"/>
    <property type="evidence" value="ECO:0007669"/>
    <property type="project" value="UniProtKB-UniRule"/>
</dbReference>
<evidence type="ECO:0000256" key="11">
    <source>
        <dbReference type="ARBA" id="ARBA00052407"/>
    </source>
</evidence>
<feature type="domain" description="Beta-ketoacyl-[acyl-carrier-protein] synthase III C-terminal" evidence="15">
    <location>
        <begin position="240"/>
        <end position="329"/>
    </location>
</feature>
<comment type="caution">
    <text evidence="17">The sequence shown here is derived from an EMBL/GenBank/DDBJ whole genome shotgun (WGS) entry which is preliminary data.</text>
</comment>
<dbReference type="InterPro" id="IPR004655">
    <property type="entry name" value="FabH"/>
</dbReference>
<evidence type="ECO:0000256" key="10">
    <source>
        <dbReference type="ARBA" id="ARBA00051096"/>
    </source>
</evidence>
<evidence type="ECO:0000256" key="1">
    <source>
        <dbReference type="ARBA" id="ARBA00005194"/>
    </source>
</evidence>
<dbReference type="PANTHER" id="PTHR34069">
    <property type="entry name" value="3-OXOACYL-[ACYL-CARRIER-PROTEIN] SYNTHASE 3"/>
    <property type="match status" value="1"/>
</dbReference>
<name>A0A0P9DL19_9CHLR</name>
<keyword evidence="18" id="KW-1185">Reference proteome</keyword>
<comment type="similarity">
    <text evidence="2 14">Belongs to the thiolase-like superfamily. FabH family.</text>
</comment>
<evidence type="ECO:0000259" key="15">
    <source>
        <dbReference type="Pfam" id="PF08541"/>
    </source>
</evidence>
<keyword evidence="9 14" id="KW-0012">Acyltransferase</keyword>
<evidence type="ECO:0000256" key="5">
    <source>
        <dbReference type="ARBA" id="ARBA00022679"/>
    </source>
</evidence>
<accession>A0A0P9DL19</accession>
<evidence type="ECO:0000256" key="2">
    <source>
        <dbReference type="ARBA" id="ARBA00008642"/>
    </source>
</evidence>
<dbReference type="PATRIC" id="fig|186479.3.peg.10851"/>